<organism evidence="4 5">
    <name type="scientific">Nocardiopsis sediminis</name>
    <dbReference type="NCBI Taxonomy" id="1778267"/>
    <lineage>
        <taxon>Bacteria</taxon>
        <taxon>Bacillati</taxon>
        <taxon>Actinomycetota</taxon>
        <taxon>Actinomycetes</taxon>
        <taxon>Streptosporangiales</taxon>
        <taxon>Nocardiopsidaceae</taxon>
        <taxon>Nocardiopsis</taxon>
    </lineage>
</organism>
<keyword evidence="2" id="KW-0521">NADP</keyword>
<dbReference type="Gene3D" id="3.90.25.10">
    <property type="entry name" value="UDP-galactose 4-epimerase, domain 1"/>
    <property type="match status" value="1"/>
</dbReference>
<name>A0ABV8FP98_9ACTN</name>
<dbReference type="InterPro" id="IPR008030">
    <property type="entry name" value="NmrA-like"/>
</dbReference>
<dbReference type="PANTHER" id="PTHR42748">
    <property type="entry name" value="NITROGEN METABOLITE REPRESSION PROTEIN NMRA FAMILY MEMBER"/>
    <property type="match status" value="1"/>
</dbReference>
<dbReference type="Pfam" id="PF05368">
    <property type="entry name" value="NmrA"/>
    <property type="match status" value="1"/>
</dbReference>
<proteinExistence type="inferred from homology"/>
<evidence type="ECO:0000259" key="3">
    <source>
        <dbReference type="Pfam" id="PF05368"/>
    </source>
</evidence>
<gene>
    <name evidence="4" type="ORF">ACFOVU_12375</name>
</gene>
<sequence>MTETSGTVVVLGATGQQGGAVAAALRADGWAVRALVRDPSGHRARSLAAAGVETVRGDLGDPESLRAAFSGAHGVFSVQPNSGQAGSGVTDEDEVRFGTTVADTAERCGVAHLVYSSTVAVGPTPTGVAHLDVKGRIEAHVRDLGIDTTIIRPATFMEILVQPGTGLDRGHLSFLMRPDQAMQFIAVCDIGQVVAAVFGSPDRYAGRTTEIAGDALTGNALAGHLTRAAGRPIGYSRLPETLLAQDEVLGKVAALADNGRLAGNADLDALRAEFPFLLRFEDWLTGPGARLLEAALRSTDTGFSLR</sequence>
<keyword evidence="5" id="KW-1185">Reference proteome</keyword>
<accession>A0ABV8FP98</accession>
<dbReference type="PANTHER" id="PTHR42748:SF7">
    <property type="entry name" value="NMRA LIKE REDOX SENSOR 1-RELATED"/>
    <property type="match status" value="1"/>
</dbReference>
<protein>
    <submittedName>
        <fullName evidence="4">NmrA/HSCARG family protein</fullName>
    </submittedName>
</protein>
<dbReference type="Gene3D" id="3.40.50.720">
    <property type="entry name" value="NAD(P)-binding Rossmann-like Domain"/>
    <property type="match status" value="1"/>
</dbReference>
<evidence type="ECO:0000256" key="2">
    <source>
        <dbReference type="ARBA" id="ARBA00022857"/>
    </source>
</evidence>
<feature type="domain" description="NmrA-like" evidence="3">
    <location>
        <begin position="5"/>
        <end position="245"/>
    </location>
</feature>
<dbReference type="InterPro" id="IPR036291">
    <property type="entry name" value="NAD(P)-bd_dom_sf"/>
</dbReference>
<evidence type="ECO:0000313" key="5">
    <source>
        <dbReference type="Proteomes" id="UP001595847"/>
    </source>
</evidence>
<dbReference type="CDD" id="cd05251">
    <property type="entry name" value="NmrA_like_SDR_a"/>
    <property type="match status" value="1"/>
</dbReference>
<evidence type="ECO:0000256" key="1">
    <source>
        <dbReference type="ARBA" id="ARBA00006328"/>
    </source>
</evidence>
<reference evidence="5" key="1">
    <citation type="journal article" date="2019" name="Int. J. Syst. Evol. Microbiol.">
        <title>The Global Catalogue of Microorganisms (GCM) 10K type strain sequencing project: providing services to taxonomists for standard genome sequencing and annotation.</title>
        <authorList>
            <consortium name="The Broad Institute Genomics Platform"/>
            <consortium name="The Broad Institute Genome Sequencing Center for Infectious Disease"/>
            <person name="Wu L."/>
            <person name="Ma J."/>
        </authorList>
    </citation>
    <scope>NUCLEOTIDE SEQUENCE [LARGE SCALE GENOMIC DNA]</scope>
    <source>
        <strain evidence="5">TBRC 1826</strain>
    </source>
</reference>
<dbReference type="EMBL" id="JBHSBH010000008">
    <property type="protein sequence ID" value="MFC3996716.1"/>
    <property type="molecule type" value="Genomic_DNA"/>
</dbReference>
<dbReference type="RefSeq" id="WP_378533034.1">
    <property type="nucleotide sequence ID" value="NZ_JBHSBH010000008.1"/>
</dbReference>
<comment type="similarity">
    <text evidence="1">Belongs to the NmrA-type oxidoreductase family.</text>
</comment>
<dbReference type="InterPro" id="IPR051164">
    <property type="entry name" value="NmrA-like_oxidored"/>
</dbReference>
<evidence type="ECO:0000313" key="4">
    <source>
        <dbReference type="EMBL" id="MFC3996716.1"/>
    </source>
</evidence>
<dbReference type="Proteomes" id="UP001595847">
    <property type="component" value="Unassembled WGS sequence"/>
</dbReference>
<comment type="caution">
    <text evidence="4">The sequence shown here is derived from an EMBL/GenBank/DDBJ whole genome shotgun (WGS) entry which is preliminary data.</text>
</comment>
<dbReference type="SUPFAM" id="SSF51735">
    <property type="entry name" value="NAD(P)-binding Rossmann-fold domains"/>
    <property type="match status" value="1"/>
</dbReference>